<reference evidence="15" key="3">
    <citation type="submission" date="2025-09" db="UniProtKB">
        <authorList>
            <consortium name="Ensembl"/>
        </authorList>
    </citation>
    <scope>IDENTIFICATION</scope>
</reference>
<keyword evidence="5 11" id="KW-0547">Nucleotide-binding</keyword>
<dbReference type="SMART" id="SM00129">
    <property type="entry name" value="KISc"/>
    <property type="match status" value="1"/>
</dbReference>
<dbReference type="GO" id="GO:0005819">
    <property type="term" value="C:spindle"/>
    <property type="evidence" value="ECO:0007669"/>
    <property type="project" value="UniProtKB-ARBA"/>
</dbReference>
<feature type="region of interest" description="Disordered" evidence="13">
    <location>
        <begin position="646"/>
        <end position="698"/>
    </location>
</feature>
<protein>
    <recommendedName>
        <fullName evidence="12">Kinesin-like protein</fullName>
    </recommendedName>
</protein>
<dbReference type="InterPro" id="IPR001752">
    <property type="entry name" value="Kinesin_motor_dom"/>
</dbReference>
<keyword evidence="4 12" id="KW-0493">Microtubule</keyword>
<dbReference type="InterPro" id="IPR027417">
    <property type="entry name" value="P-loop_NTPase"/>
</dbReference>
<dbReference type="Pfam" id="PF00225">
    <property type="entry name" value="Kinesin"/>
    <property type="match status" value="1"/>
</dbReference>
<dbReference type="Proteomes" id="UP000694580">
    <property type="component" value="Chromosome 16"/>
</dbReference>
<evidence type="ECO:0000256" key="8">
    <source>
        <dbReference type="ARBA" id="ARBA00023175"/>
    </source>
</evidence>
<evidence type="ECO:0000256" key="6">
    <source>
        <dbReference type="ARBA" id="ARBA00022840"/>
    </source>
</evidence>
<sequence length="758" mass="84557">MAGTEVCSHIRVVVRVRPPNSKEGGMKRVVQVVDKHMLVFDPKEEEVTFFRGQRSTQRDLRKRVPKDLKFVFDTVFGESSTQAEVFDNTTKGIVDSVLNGYNCSVFAYGATGAGKTHTMLGSGAEPGVMYHTMRELFTRMDQIKDEKVFDVAFSYLEVYNEQIRDLLANSGPLAVREDGNKGVVVQGLSLQKPTAAEHILEALDHGNRNRTQHPTDVNASSSRSHAVFQIYLRQQDKTASLNPNVRVAKMSLIDLAGSERASATNANGPRFREGANINRSLLALGNVINTLADPKSKKAHVPYRDSKLTRLLKDSLGGNCRTVMIANISPSSGSYEDTLNTLKYANRAKEIKTSVSMGAGHASGLLSWFTIPRVMCRRRPGSVWGCSSNISGFLCTGLVQKNILETERQLKENELRQRHREDAHLQRRMLILEYNNEKATSRYEHKLASLRSLRQHLQERLKAMEMRFQENDDWLHRVENEMKLLGEAGHAPEVLQQELGRQWLKLQVEDVTAQLDHAKQLVVLQDQENKRTRKLVNALLPAYRRQYAALQDAGGPMDTYAAERERLEHLVLRERGVAWADQDGAEGQEGETLVPDPAHLQPLLSFSHLVLHQSTPCSEFVSNLTWQLFLSTTLKRERRVSLRLLARRPPTGKTPLPVPPSAPPSAIHRPCHPAAAGPSLTAEAASRGPCRGPAHRFSSSRLPDGAVGSLVAASLTRWRLAAFRLFSSRDTTSGTLPVPPPKQSLDWQWQRAAVCSPS</sequence>
<dbReference type="GO" id="GO:0007018">
    <property type="term" value="P:microtubule-based movement"/>
    <property type="evidence" value="ECO:0007669"/>
    <property type="project" value="InterPro"/>
</dbReference>
<keyword evidence="7" id="KW-0175">Coiled coil</keyword>
<evidence type="ECO:0000313" key="15">
    <source>
        <dbReference type="Ensembl" id="ENSDCDP00010024544.1"/>
    </source>
</evidence>
<dbReference type="InterPro" id="IPR019821">
    <property type="entry name" value="Kinesin_motor_CS"/>
</dbReference>
<evidence type="ECO:0000256" key="3">
    <source>
        <dbReference type="ARBA" id="ARBA00022490"/>
    </source>
</evidence>
<keyword evidence="3" id="KW-0963">Cytoplasm</keyword>
<evidence type="ECO:0000313" key="16">
    <source>
        <dbReference type="Proteomes" id="UP000694580"/>
    </source>
</evidence>
<dbReference type="GO" id="GO:0003777">
    <property type="term" value="F:microtubule motor activity"/>
    <property type="evidence" value="ECO:0007669"/>
    <property type="project" value="InterPro"/>
</dbReference>
<dbReference type="GO" id="GO:0005634">
    <property type="term" value="C:nucleus"/>
    <property type="evidence" value="ECO:0007669"/>
    <property type="project" value="UniProtKB-SubCell"/>
</dbReference>
<evidence type="ECO:0000256" key="7">
    <source>
        <dbReference type="ARBA" id="ARBA00023054"/>
    </source>
</evidence>
<proteinExistence type="inferred from homology"/>
<dbReference type="PRINTS" id="PR00380">
    <property type="entry name" value="KINESINHEAVY"/>
</dbReference>
<dbReference type="GeneTree" id="ENSGT00940000159058"/>
<dbReference type="Gene3D" id="3.40.850.10">
    <property type="entry name" value="Kinesin motor domain"/>
    <property type="match status" value="1"/>
</dbReference>
<evidence type="ECO:0000256" key="11">
    <source>
        <dbReference type="PROSITE-ProRule" id="PRU00283"/>
    </source>
</evidence>
<dbReference type="SUPFAM" id="SSF52540">
    <property type="entry name" value="P-loop containing nucleoside triphosphate hydrolases"/>
    <property type="match status" value="1"/>
</dbReference>
<evidence type="ECO:0000256" key="13">
    <source>
        <dbReference type="SAM" id="MobiDB-lite"/>
    </source>
</evidence>
<dbReference type="GO" id="GO:0008017">
    <property type="term" value="F:microtubule binding"/>
    <property type="evidence" value="ECO:0007669"/>
    <property type="project" value="InterPro"/>
</dbReference>
<dbReference type="GO" id="GO:0005874">
    <property type="term" value="C:microtubule"/>
    <property type="evidence" value="ECO:0007669"/>
    <property type="project" value="UniProtKB-KW"/>
</dbReference>
<organism evidence="15 16">
    <name type="scientific">Denticeps clupeoides</name>
    <name type="common">denticle herring</name>
    <dbReference type="NCBI Taxonomy" id="299321"/>
    <lineage>
        <taxon>Eukaryota</taxon>
        <taxon>Metazoa</taxon>
        <taxon>Chordata</taxon>
        <taxon>Craniata</taxon>
        <taxon>Vertebrata</taxon>
        <taxon>Euteleostomi</taxon>
        <taxon>Actinopterygii</taxon>
        <taxon>Neopterygii</taxon>
        <taxon>Teleostei</taxon>
        <taxon>Clupei</taxon>
        <taxon>Clupeiformes</taxon>
        <taxon>Denticipitoidei</taxon>
        <taxon>Denticipitidae</taxon>
        <taxon>Denticeps</taxon>
    </lineage>
</organism>
<keyword evidence="6 11" id="KW-0067">ATP-binding</keyword>
<feature type="domain" description="Kinesin motor" evidence="14">
    <location>
        <begin position="9"/>
        <end position="351"/>
    </location>
</feature>
<keyword evidence="9" id="KW-0206">Cytoskeleton</keyword>
<accession>A0AAY4BUL4</accession>
<comment type="similarity">
    <text evidence="11 12">Belongs to the TRAFAC class myosin-kinesin ATPase superfamily. Kinesin family.</text>
</comment>
<keyword evidence="16" id="KW-1185">Reference proteome</keyword>
<dbReference type="GO" id="GO:0005524">
    <property type="term" value="F:ATP binding"/>
    <property type="evidence" value="ECO:0007669"/>
    <property type="project" value="UniProtKB-UniRule"/>
</dbReference>
<dbReference type="Ensembl" id="ENSDCDT00010030327.1">
    <property type="protein sequence ID" value="ENSDCDP00010024544.1"/>
    <property type="gene ID" value="ENSDCDG00010015524.1"/>
</dbReference>
<evidence type="ECO:0000256" key="4">
    <source>
        <dbReference type="ARBA" id="ARBA00022701"/>
    </source>
</evidence>
<dbReference type="GO" id="GO:0000278">
    <property type="term" value="P:mitotic cell cycle"/>
    <property type="evidence" value="ECO:0007669"/>
    <property type="project" value="UniProtKB-ARBA"/>
</dbReference>
<feature type="binding site" evidence="11">
    <location>
        <begin position="109"/>
        <end position="116"/>
    </location>
    <ligand>
        <name>ATP</name>
        <dbReference type="ChEBI" id="CHEBI:30616"/>
    </ligand>
</feature>
<reference evidence="15" key="2">
    <citation type="submission" date="2025-08" db="UniProtKB">
        <authorList>
            <consortium name="Ensembl"/>
        </authorList>
    </citation>
    <scope>IDENTIFICATION</scope>
</reference>
<name>A0AAY4BUL4_9TELE</name>
<gene>
    <name evidence="15" type="primary">KIF18A</name>
</gene>
<dbReference type="PROSITE" id="PS50067">
    <property type="entry name" value="KINESIN_MOTOR_2"/>
    <property type="match status" value="1"/>
</dbReference>
<dbReference type="InterPro" id="IPR036961">
    <property type="entry name" value="Kinesin_motor_dom_sf"/>
</dbReference>
<dbReference type="PROSITE" id="PS00411">
    <property type="entry name" value="KINESIN_MOTOR_1"/>
    <property type="match status" value="1"/>
</dbReference>
<evidence type="ECO:0000256" key="5">
    <source>
        <dbReference type="ARBA" id="ARBA00022741"/>
    </source>
</evidence>
<keyword evidence="8 11" id="KW-0505">Motor protein</keyword>
<evidence type="ECO:0000256" key="10">
    <source>
        <dbReference type="ARBA" id="ARBA00023242"/>
    </source>
</evidence>
<dbReference type="InterPro" id="IPR027640">
    <property type="entry name" value="Kinesin-like_fam"/>
</dbReference>
<keyword evidence="10" id="KW-0539">Nucleus</keyword>
<dbReference type="FunFam" id="3.40.850.10:FF:000027">
    <property type="entry name" value="Kinesin-like protein"/>
    <property type="match status" value="1"/>
</dbReference>
<evidence type="ECO:0000256" key="12">
    <source>
        <dbReference type="RuleBase" id="RU000394"/>
    </source>
</evidence>
<evidence type="ECO:0000256" key="2">
    <source>
        <dbReference type="ARBA" id="ARBA00004245"/>
    </source>
</evidence>
<reference evidence="15 16" key="1">
    <citation type="submission" date="2020-06" db="EMBL/GenBank/DDBJ databases">
        <authorList>
            <consortium name="Wellcome Sanger Institute Data Sharing"/>
        </authorList>
    </citation>
    <scope>NUCLEOTIDE SEQUENCE [LARGE SCALE GENOMIC DNA]</scope>
</reference>
<evidence type="ECO:0000256" key="9">
    <source>
        <dbReference type="ARBA" id="ARBA00023212"/>
    </source>
</evidence>
<evidence type="ECO:0000259" key="14">
    <source>
        <dbReference type="PROSITE" id="PS50067"/>
    </source>
</evidence>
<dbReference type="PANTHER" id="PTHR47968:SF73">
    <property type="entry name" value="KINESIN-LIKE PROTEIN"/>
    <property type="match status" value="1"/>
</dbReference>
<dbReference type="PANTHER" id="PTHR47968">
    <property type="entry name" value="CENTROMERE PROTEIN E"/>
    <property type="match status" value="1"/>
</dbReference>
<evidence type="ECO:0000256" key="1">
    <source>
        <dbReference type="ARBA" id="ARBA00004123"/>
    </source>
</evidence>
<comment type="subcellular location">
    <subcellularLocation>
        <location evidence="2">Cytoplasm</location>
        <location evidence="2">Cytoskeleton</location>
    </subcellularLocation>
    <subcellularLocation>
        <location evidence="1">Nucleus</location>
    </subcellularLocation>
</comment>
<dbReference type="CDD" id="cd01370">
    <property type="entry name" value="KISc_KIP3_like"/>
    <property type="match status" value="1"/>
</dbReference>
<dbReference type="AlphaFoldDB" id="A0AAY4BUL4"/>